<feature type="transmembrane region" description="Helical" evidence="1">
    <location>
        <begin position="280"/>
        <end position="300"/>
    </location>
</feature>
<evidence type="ECO:0000256" key="1">
    <source>
        <dbReference type="SAM" id="Phobius"/>
    </source>
</evidence>
<name>A0ABS8XV54_9BURK</name>
<proteinExistence type="predicted"/>
<reference evidence="3 4" key="1">
    <citation type="submission" date="2021-12" db="EMBL/GenBank/DDBJ databases">
        <title>Genome seq of P8.</title>
        <authorList>
            <person name="Seo T."/>
        </authorList>
    </citation>
    <scope>NUCLEOTIDE SEQUENCE [LARGE SCALE GENOMIC DNA]</scope>
    <source>
        <strain evidence="3 4">P8</strain>
    </source>
</reference>
<keyword evidence="1" id="KW-0812">Transmembrane</keyword>
<feature type="chain" id="PRO_5045207548" evidence="2">
    <location>
        <begin position="20"/>
        <end position="563"/>
    </location>
</feature>
<evidence type="ECO:0000256" key="2">
    <source>
        <dbReference type="SAM" id="SignalP"/>
    </source>
</evidence>
<dbReference type="EMBL" id="JAJTWU010000003">
    <property type="protein sequence ID" value="MCE4554772.1"/>
    <property type="molecule type" value="Genomic_DNA"/>
</dbReference>
<gene>
    <name evidence="3" type="ORF">LXT13_10040</name>
</gene>
<feature type="signal peptide" evidence="2">
    <location>
        <begin position="1"/>
        <end position="19"/>
    </location>
</feature>
<comment type="caution">
    <text evidence="3">The sequence shown here is derived from an EMBL/GenBank/DDBJ whole genome shotgun (WGS) entry which is preliminary data.</text>
</comment>
<feature type="transmembrane region" description="Helical" evidence="1">
    <location>
        <begin position="535"/>
        <end position="559"/>
    </location>
</feature>
<dbReference type="RefSeq" id="WP_233371781.1">
    <property type="nucleotide sequence ID" value="NZ_JAJTWU010000003.1"/>
</dbReference>
<sequence>MSGSLVGLWLMGSMAAVQASPGPQPTIAQAPINLAPLQTAEQSTAPAQFGGVLVITVRDEKRDPSKPLVKPSELKEALVVPSSRTKVEFDDAATEIKSDDASTDWAFTFKVSGIPAGLTLTRYVKFNLGQTVWQMPFAVTAPGPEAITVPEKWSVKPWPTNGRALEPDEGVPLFIAVPAQAPRAALKVVSFDLVEQSTKKTTVGRDWRLCDPLVEAVCGPIEFTKFSKGMHEVRLRPPANGNLDPGKYDGVLVVSSEGAPDGVVESVSATLYATSAAARALGFAAVVAGVLISTVGISFGRRWVDRKRLMIPAAVLQESVKNLQAELTKTSAEHQIDDARTKPLRSELSVAYGSLSAQQLSENGLPSSIPNPWVAIDTAQVEQLKSYIDAQALIILRLQVIIQRGVVGLEALRKRYGRLTAEAQKAYEKAYEDLALLAKSTTLDSNAVAQRVDDVIANFQGALEPQVRGREEAFALFSAGIADALPTPEHLRLRVKEGTFLVWALVVFVTVGVGTHLLILSNPGFGTLADELNCLFWGLGLGTGAAALGINVSSVLTGFNVTR</sequence>
<keyword evidence="2" id="KW-0732">Signal</keyword>
<protein>
    <submittedName>
        <fullName evidence="3">Uncharacterized protein</fullName>
    </submittedName>
</protein>
<accession>A0ABS8XV54</accession>
<evidence type="ECO:0000313" key="3">
    <source>
        <dbReference type="EMBL" id="MCE4554772.1"/>
    </source>
</evidence>
<keyword evidence="1" id="KW-0472">Membrane</keyword>
<keyword evidence="1" id="KW-1133">Transmembrane helix</keyword>
<feature type="transmembrane region" description="Helical" evidence="1">
    <location>
        <begin position="500"/>
        <end position="520"/>
    </location>
</feature>
<dbReference type="Proteomes" id="UP001200741">
    <property type="component" value="Unassembled WGS sequence"/>
</dbReference>
<organism evidence="3 4">
    <name type="scientific">Pelomonas cellulosilytica</name>
    <dbReference type="NCBI Taxonomy" id="2906762"/>
    <lineage>
        <taxon>Bacteria</taxon>
        <taxon>Pseudomonadati</taxon>
        <taxon>Pseudomonadota</taxon>
        <taxon>Betaproteobacteria</taxon>
        <taxon>Burkholderiales</taxon>
        <taxon>Sphaerotilaceae</taxon>
        <taxon>Roseateles</taxon>
    </lineage>
</organism>
<keyword evidence="4" id="KW-1185">Reference proteome</keyword>
<evidence type="ECO:0000313" key="4">
    <source>
        <dbReference type="Proteomes" id="UP001200741"/>
    </source>
</evidence>